<accession>A0A8J4U954</accession>
<comment type="caution">
    <text evidence="2">The sequence shown here is derived from an EMBL/GenBank/DDBJ whole genome shotgun (WGS) entry which is preliminary data.</text>
</comment>
<protein>
    <submittedName>
        <fullName evidence="2">Transposable element Tc1 transposase</fullName>
    </submittedName>
</protein>
<gene>
    <name evidence="2" type="ORF">DAT39_002385</name>
</gene>
<feature type="compositionally biased region" description="Basic and acidic residues" evidence="1">
    <location>
        <begin position="21"/>
        <end position="32"/>
    </location>
</feature>
<sequence>MGCSQPTIRNLVQRHTATGSVDDRPRPGRERVTTPQQDRYIQLQHLRDHFRPASRTARETPGRNNPRISSPTVRRRLRDINLQAR</sequence>
<keyword evidence="3" id="KW-1185">Reference proteome</keyword>
<feature type="compositionally biased region" description="Polar residues" evidence="1">
    <location>
        <begin position="62"/>
        <end position="72"/>
    </location>
</feature>
<evidence type="ECO:0000313" key="2">
    <source>
        <dbReference type="EMBL" id="KAF5907804.1"/>
    </source>
</evidence>
<organism evidence="2 3">
    <name type="scientific">Clarias magur</name>
    <name type="common">Asian catfish</name>
    <name type="synonym">Macropteronotus magur</name>
    <dbReference type="NCBI Taxonomy" id="1594786"/>
    <lineage>
        <taxon>Eukaryota</taxon>
        <taxon>Metazoa</taxon>
        <taxon>Chordata</taxon>
        <taxon>Craniata</taxon>
        <taxon>Vertebrata</taxon>
        <taxon>Euteleostomi</taxon>
        <taxon>Actinopterygii</taxon>
        <taxon>Neopterygii</taxon>
        <taxon>Teleostei</taxon>
        <taxon>Ostariophysi</taxon>
        <taxon>Siluriformes</taxon>
        <taxon>Clariidae</taxon>
        <taxon>Clarias</taxon>
    </lineage>
</organism>
<dbReference type="OrthoDB" id="8946084at2759"/>
<dbReference type="AlphaFoldDB" id="A0A8J4U954"/>
<feature type="compositionally biased region" description="Basic and acidic residues" evidence="1">
    <location>
        <begin position="45"/>
        <end position="61"/>
    </location>
</feature>
<proteinExistence type="predicted"/>
<feature type="compositionally biased region" description="Polar residues" evidence="1">
    <location>
        <begin position="1"/>
        <end position="19"/>
    </location>
</feature>
<dbReference type="EMBL" id="QNUK01000018">
    <property type="protein sequence ID" value="KAF5907804.1"/>
    <property type="molecule type" value="Genomic_DNA"/>
</dbReference>
<evidence type="ECO:0000256" key="1">
    <source>
        <dbReference type="SAM" id="MobiDB-lite"/>
    </source>
</evidence>
<evidence type="ECO:0000313" key="3">
    <source>
        <dbReference type="Proteomes" id="UP000727407"/>
    </source>
</evidence>
<dbReference type="InterPro" id="IPR009057">
    <property type="entry name" value="Homeodomain-like_sf"/>
</dbReference>
<reference evidence="2" key="1">
    <citation type="submission" date="2020-07" db="EMBL/GenBank/DDBJ databases">
        <title>Clarias magur genome sequencing, assembly and annotation.</title>
        <authorList>
            <person name="Kushwaha B."/>
            <person name="Kumar R."/>
            <person name="Das P."/>
            <person name="Joshi C.G."/>
            <person name="Kumar D."/>
            <person name="Nagpure N.S."/>
            <person name="Pandey M."/>
            <person name="Agarwal S."/>
            <person name="Srivastava S."/>
            <person name="Singh M."/>
            <person name="Sahoo L."/>
            <person name="Jayasankar P."/>
            <person name="Meher P.K."/>
            <person name="Koringa P.G."/>
            <person name="Iquebal M.A."/>
            <person name="Das S.P."/>
            <person name="Bit A."/>
            <person name="Patnaik S."/>
            <person name="Patel N."/>
            <person name="Shah T.M."/>
            <person name="Hinsu A."/>
            <person name="Jena J.K."/>
        </authorList>
    </citation>
    <scope>NUCLEOTIDE SEQUENCE</scope>
    <source>
        <strain evidence="2">CIFAMagur01</strain>
        <tissue evidence="2">Testis</tissue>
    </source>
</reference>
<dbReference type="Proteomes" id="UP000727407">
    <property type="component" value="Unassembled WGS sequence"/>
</dbReference>
<dbReference type="SUPFAM" id="SSF46689">
    <property type="entry name" value="Homeodomain-like"/>
    <property type="match status" value="1"/>
</dbReference>
<feature type="region of interest" description="Disordered" evidence="1">
    <location>
        <begin position="1"/>
        <end position="85"/>
    </location>
</feature>
<name>A0A8J4U954_CLAMG</name>